<proteinExistence type="predicted"/>
<evidence type="ECO:0000313" key="4">
    <source>
        <dbReference type="Proteomes" id="UP001240697"/>
    </source>
</evidence>
<evidence type="ECO:0000256" key="1">
    <source>
        <dbReference type="SAM" id="MobiDB-lite"/>
    </source>
</evidence>
<accession>A0ABY8SMC7</accession>
<reference evidence="3 4" key="1">
    <citation type="submission" date="2023-05" db="EMBL/GenBank/DDBJ databases">
        <authorList>
            <person name="Yin Y."/>
            <person name="Lu Z."/>
        </authorList>
    </citation>
    <scope>NUCLEOTIDE SEQUENCE [LARGE SCALE GENOMIC DNA]</scope>
    <source>
        <strain evidence="3 4">ZM22</strain>
    </source>
</reference>
<evidence type="ECO:0000259" key="2">
    <source>
        <dbReference type="Pfam" id="PF13406"/>
    </source>
</evidence>
<dbReference type="Gene3D" id="1.10.530.10">
    <property type="match status" value="1"/>
</dbReference>
<sequence length="385" mass="42144">MKPLHVAIASTTLLLAGMAVLGGWMAHKAAHMGKHAALQQTASSHLQPSVPGQDSRFYANNPRAMRLAERIAERSGLDLAWLQKIIGTARISEPIRQLVLPPRKTGARPQRKNWNAYRARFVEPVRIRAGVKFRDEHREALQRAQKQFGVPAEIIVGVLGMETLWGKQTGQIRVLDALVTLAVDFPSAHPRAAQRAAYFADELEYFLRLMHDSGTDPREPRGSYAGDMGLPQFMPSSWARFGVDFNGDGHIDLWNAEDAIGSVANYLLGKGWLADQPVYYPAQMDASEAVAAPLTATGLAPLHSVDKLRSLGITLMTSPDNAPSPDVQLALVELENRDQPSLWIAATGNLRTLTRYNPSRYYAMAVTELGAAIAAAPALSTEQQD</sequence>
<dbReference type="Gene3D" id="1.10.8.350">
    <property type="entry name" value="Bacterial muramidase"/>
    <property type="match status" value="1"/>
</dbReference>
<dbReference type="CDD" id="cd13399">
    <property type="entry name" value="Slt35-like"/>
    <property type="match status" value="1"/>
</dbReference>
<organism evidence="3 4">
    <name type="scientific">Comamonas resistens</name>
    <dbReference type="NCBI Taxonomy" id="3046670"/>
    <lineage>
        <taxon>Bacteria</taxon>
        <taxon>Pseudomonadati</taxon>
        <taxon>Pseudomonadota</taxon>
        <taxon>Betaproteobacteria</taxon>
        <taxon>Burkholderiales</taxon>
        <taxon>Comamonadaceae</taxon>
        <taxon>Comamonas</taxon>
    </lineage>
</organism>
<dbReference type="Proteomes" id="UP001240697">
    <property type="component" value="Chromosome"/>
</dbReference>
<dbReference type="Pfam" id="PF13406">
    <property type="entry name" value="SLT_2"/>
    <property type="match status" value="1"/>
</dbReference>
<protein>
    <submittedName>
        <fullName evidence="3">Lytic murein transglycosylase</fullName>
    </submittedName>
</protein>
<feature type="compositionally biased region" description="Polar residues" evidence="1">
    <location>
        <begin position="38"/>
        <end position="52"/>
    </location>
</feature>
<dbReference type="RefSeq" id="WP_283485356.1">
    <property type="nucleotide sequence ID" value="NZ_CP125947.1"/>
</dbReference>
<dbReference type="SUPFAM" id="SSF53955">
    <property type="entry name" value="Lysozyme-like"/>
    <property type="match status" value="1"/>
</dbReference>
<dbReference type="InterPro" id="IPR023346">
    <property type="entry name" value="Lysozyme-like_dom_sf"/>
</dbReference>
<evidence type="ECO:0000313" key="3">
    <source>
        <dbReference type="EMBL" id="WHS64214.1"/>
    </source>
</evidence>
<gene>
    <name evidence="3" type="ORF">QMY55_17130</name>
</gene>
<feature type="domain" description="Transglycosylase SLT" evidence="2">
    <location>
        <begin position="66"/>
        <end position="370"/>
    </location>
</feature>
<dbReference type="InterPro" id="IPR043426">
    <property type="entry name" value="MltB-like"/>
</dbReference>
<keyword evidence="4" id="KW-1185">Reference proteome</keyword>
<feature type="region of interest" description="Disordered" evidence="1">
    <location>
        <begin position="36"/>
        <end position="57"/>
    </location>
</feature>
<name>A0ABY8SMC7_9BURK</name>
<dbReference type="InterPro" id="IPR031304">
    <property type="entry name" value="SLT_2"/>
</dbReference>
<dbReference type="PANTHER" id="PTHR30163:SF9">
    <property type="entry name" value="MEMBRANE-BOUND LYTIC MUREIN TRANSGLYCOSYLASE B"/>
    <property type="match status" value="1"/>
</dbReference>
<dbReference type="PANTHER" id="PTHR30163">
    <property type="entry name" value="MEMBRANE-BOUND LYTIC MUREIN TRANSGLYCOSYLASE B"/>
    <property type="match status" value="1"/>
</dbReference>
<dbReference type="EMBL" id="CP125947">
    <property type="protein sequence ID" value="WHS64214.1"/>
    <property type="molecule type" value="Genomic_DNA"/>
</dbReference>